<evidence type="ECO:0000256" key="5">
    <source>
        <dbReference type="ARBA" id="ARBA00022695"/>
    </source>
</evidence>
<evidence type="ECO:0000259" key="10">
    <source>
        <dbReference type="Pfam" id="PF00712"/>
    </source>
</evidence>
<evidence type="ECO:0000256" key="6">
    <source>
        <dbReference type="ARBA" id="ARBA00022705"/>
    </source>
</evidence>
<feature type="domain" description="DNA polymerase III beta sliding clamp C-terminal" evidence="12">
    <location>
        <begin position="260"/>
        <end position="384"/>
    </location>
</feature>
<evidence type="ECO:0000259" key="11">
    <source>
        <dbReference type="Pfam" id="PF02767"/>
    </source>
</evidence>
<evidence type="ECO:0000256" key="2">
    <source>
        <dbReference type="ARBA" id="ARBA00010752"/>
    </source>
</evidence>
<evidence type="ECO:0000313" key="13">
    <source>
        <dbReference type="EMBL" id="GAA4694526.1"/>
    </source>
</evidence>
<feature type="domain" description="DNA polymerase III beta sliding clamp central" evidence="11">
    <location>
        <begin position="142"/>
        <end position="258"/>
    </location>
</feature>
<organism evidence="13 14">
    <name type="scientific">Kocuria gwangalliensis</name>
    <dbReference type="NCBI Taxonomy" id="501592"/>
    <lineage>
        <taxon>Bacteria</taxon>
        <taxon>Bacillati</taxon>
        <taxon>Actinomycetota</taxon>
        <taxon>Actinomycetes</taxon>
        <taxon>Micrococcales</taxon>
        <taxon>Micrococcaceae</taxon>
        <taxon>Kocuria</taxon>
    </lineage>
</organism>
<dbReference type="NCBIfam" id="TIGR00663">
    <property type="entry name" value="dnan"/>
    <property type="match status" value="1"/>
</dbReference>
<keyword evidence="14" id="KW-1185">Reference proteome</keyword>
<comment type="caution">
    <text evidence="13">The sequence shown here is derived from an EMBL/GenBank/DDBJ whole genome shotgun (WGS) entry which is preliminary data.</text>
</comment>
<keyword evidence="8" id="KW-0238">DNA-binding</keyword>
<evidence type="ECO:0000256" key="3">
    <source>
        <dbReference type="ARBA" id="ARBA00022490"/>
    </source>
</evidence>
<evidence type="ECO:0000256" key="8">
    <source>
        <dbReference type="ARBA" id="ARBA00023125"/>
    </source>
</evidence>
<evidence type="ECO:0000259" key="12">
    <source>
        <dbReference type="Pfam" id="PF02768"/>
    </source>
</evidence>
<dbReference type="SUPFAM" id="SSF55979">
    <property type="entry name" value="DNA clamp"/>
    <property type="match status" value="3"/>
</dbReference>
<dbReference type="SMART" id="SM00480">
    <property type="entry name" value="POL3Bc"/>
    <property type="match status" value="1"/>
</dbReference>
<accession>A0ABP8WSX9</accession>
<dbReference type="InterPro" id="IPR001001">
    <property type="entry name" value="DNA_polIII_beta"/>
</dbReference>
<dbReference type="InterPro" id="IPR022635">
    <property type="entry name" value="DNA_polIII_beta_C"/>
</dbReference>
<dbReference type="Proteomes" id="UP001501446">
    <property type="component" value="Unassembled WGS sequence"/>
</dbReference>
<dbReference type="InterPro" id="IPR022637">
    <property type="entry name" value="DNA_polIII_beta_cen"/>
</dbReference>
<comment type="subunit">
    <text evidence="9">Forms a ring-shaped head-to-tail homodimer around DNA.</text>
</comment>
<protein>
    <recommendedName>
        <fullName evidence="9">Beta sliding clamp</fullName>
    </recommendedName>
</protein>
<dbReference type="CDD" id="cd00140">
    <property type="entry name" value="beta_clamp"/>
    <property type="match status" value="1"/>
</dbReference>
<name>A0ABP8WSX9_9MICC</name>
<dbReference type="PANTHER" id="PTHR30478:SF0">
    <property type="entry name" value="BETA SLIDING CLAMP"/>
    <property type="match status" value="1"/>
</dbReference>
<evidence type="ECO:0000256" key="4">
    <source>
        <dbReference type="ARBA" id="ARBA00022679"/>
    </source>
</evidence>
<keyword evidence="7 9" id="KW-0239">DNA-directed DNA polymerase</keyword>
<comment type="subcellular location">
    <subcellularLocation>
        <location evidence="1 9">Cytoplasm</location>
    </subcellularLocation>
</comment>
<evidence type="ECO:0000256" key="1">
    <source>
        <dbReference type="ARBA" id="ARBA00004496"/>
    </source>
</evidence>
<keyword evidence="3 9" id="KW-0963">Cytoplasm</keyword>
<gene>
    <name evidence="13" type="primary">dnaN</name>
    <name evidence="13" type="ORF">GCM10025781_10140</name>
</gene>
<feature type="domain" description="DNA polymerase III beta sliding clamp N-terminal" evidence="10">
    <location>
        <begin position="17"/>
        <end position="133"/>
    </location>
</feature>
<dbReference type="Pfam" id="PF02768">
    <property type="entry name" value="DNA_pol3_beta_3"/>
    <property type="match status" value="1"/>
</dbReference>
<comment type="similarity">
    <text evidence="2 9">Belongs to the beta sliding clamp family.</text>
</comment>
<dbReference type="EMBL" id="BAABLN010000009">
    <property type="protein sequence ID" value="GAA4694526.1"/>
    <property type="molecule type" value="Genomic_DNA"/>
</dbReference>
<keyword evidence="6 9" id="KW-0235">DNA replication</keyword>
<dbReference type="PANTHER" id="PTHR30478">
    <property type="entry name" value="DNA POLYMERASE III SUBUNIT BETA"/>
    <property type="match status" value="1"/>
</dbReference>
<dbReference type="Pfam" id="PF02767">
    <property type="entry name" value="DNA_pol3_beta_2"/>
    <property type="match status" value="1"/>
</dbReference>
<dbReference type="InterPro" id="IPR022634">
    <property type="entry name" value="DNA_polIII_beta_N"/>
</dbReference>
<dbReference type="PIRSF" id="PIRSF000804">
    <property type="entry name" value="DNA_pol_III_b"/>
    <property type="match status" value="1"/>
</dbReference>
<dbReference type="Pfam" id="PF00712">
    <property type="entry name" value="DNA_pol3_beta"/>
    <property type="match status" value="1"/>
</dbReference>
<proteinExistence type="inferred from homology"/>
<evidence type="ECO:0000256" key="9">
    <source>
        <dbReference type="PIRNR" id="PIRNR000804"/>
    </source>
</evidence>
<dbReference type="Gene3D" id="3.10.150.10">
    <property type="entry name" value="DNA Polymerase III, subunit A, domain 2"/>
    <property type="match status" value="3"/>
</dbReference>
<sequence length="389" mass="41699">MHTASYIFLDQRGIAVKFSVERDVLAEAVTWTARSLSPRPPVPVLSGLLIKADSGSLSIASFDYEISARLTISADVQEEGTTLVSGRLLADICRSLPSAPVQVEVDGGKVTLTCKSSKFNLAAMPVNDYPQLPALPELSGVIAGDEFAHAVGQVNIAASKDDTLPILTGVRMEIDGEKITLLATDRYRLAMRELTWRPSDPTISTAALIKAKTLNDIAKTLGAAGDVNVALADNAELVGFESGGRRTTSLLIDGEYPKIRSLFPENTPITAAVKTADLVEAVRRVSLVAERNTPVRLAFTQGQVALDAGTGEDAQASEVLDAQLNGDDITVAFNPTYLSEGLHAFDSQYVRFSFTAPPKPAVLSAQQELDGEDNVNYKYLLMPVRLPNQ</sequence>
<keyword evidence="5 9" id="KW-0548">Nucleotidyltransferase</keyword>
<evidence type="ECO:0000313" key="14">
    <source>
        <dbReference type="Proteomes" id="UP001501446"/>
    </source>
</evidence>
<evidence type="ECO:0000256" key="7">
    <source>
        <dbReference type="ARBA" id="ARBA00022932"/>
    </source>
</evidence>
<comment type="function">
    <text evidence="9">Confers DNA tethering and processivity to DNA polymerases and other proteins. Acts as a clamp, forming a ring around DNA (a reaction catalyzed by the clamp-loading complex) which diffuses in an ATP-independent manner freely and bidirectionally along dsDNA. Initially characterized for its ability to contact the catalytic subunit of DNA polymerase III (Pol III), a complex, multichain enzyme responsible for most of the replicative synthesis in bacteria; Pol III exhibits 3'-5' exonuclease proofreading activity. The beta chain is required for initiation of replication as well as for processivity of DNA replication.</text>
</comment>
<keyword evidence="4 9" id="KW-0808">Transferase</keyword>
<dbReference type="InterPro" id="IPR046938">
    <property type="entry name" value="DNA_clamp_sf"/>
</dbReference>
<reference evidence="14" key="1">
    <citation type="journal article" date="2019" name="Int. J. Syst. Evol. Microbiol.">
        <title>The Global Catalogue of Microorganisms (GCM) 10K type strain sequencing project: providing services to taxonomists for standard genome sequencing and annotation.</title>
        <authorList>
            <consortium name="The Broad Institute Genomics Platform"/>
            <consortium name="The Broad Institute Genome Sequencing Center for Infectious Disease"/>
            <person name="Wu L."/>
            <person name="Ma J."/>
        </authorList>
    </citation>
    <scope>NUCLEOTIDE SEQUENCE [LARGE SCALE GENOMIC DNA]</scope>
    <source>
        <strain evidence="14">JCM 18958</strain>
    </source>
</reference>